<dbReference type="Pfam" id="PF17050">
    <property type="entry name" value="AIM5"/>
    <property type="match status" value="1"/>
</dbReference>
<evidence type="ECO:0000313" key="14">
    <source>
        <dbReference type="Proteomes" id="UP000234275"/>
    </source>
</evidence>
<keyword evidence="8" id="KW-0472">Membrane</keyword>
<proteinExistence type="inferred from homology"/>
<keyword evidence="14" id="KW-1185">Reference proteome</keyword>
<dbReference type="GO" id="GO:0044284">
    <property type="term" value="C:mitochondrial crista junction"/>
    <property type="evidence" value="ECO:0007669"/>
    <property type="project" value="InterPro"/>
</dbReference>
<keyword evidence="6" id="KW-1133">Transmembrane helix</keyword>
<organism evidence="13 14">
    <name type="scientific">Aspergillus steynii IBT 23096</name>
    <dbReference type="NCBI Taxonomy" id="1392250"/>
    <lineage>
        <taxon>Eukaryota</taxon>
        <taxon>Fungi</taxon>
        <taxon>Dikarya</taxon>
        <taxon>Ascomycota</taxon>
        <taxon>Pezizomycotina</taxon>
        <taxon>Eurotiomycetes</taxon>
        <taxon>Eurotiomycetidae</taxon>
        <taxon>Eurotiales</taxon>
        <taxon>Aspergillaceae</taxon>
        <taxon>Aspergillus</taxon>
        <taxon>Aspergillus subgen. Circumdati</taxon>
    </lineage>
</organism>
<evidence type="ECO:0000313" key="13">
    <source>
        <dbReference type="EMBL" id="PLB44010.1"/>
    </source>
</evidence>
<gene>
    <name evidence="13" type="ORF">P170DRAFT_480954</name>
</gene>
<sequence length="123" mass="14130">MGFFAGFFSGFALTTTALYLSIQVHRSNRLDQRDVIREQVQILNQLASPIGAYDRRLAPKTLPKPDKETSPESSKPELKDLLKHRWNKEVQTLAQKAHQSRWEDARATAVEGWKSVVRLVKRE</sequence>
<keyword evidence="7 11" id="KW-0496">Mitochondrion</keyword>
<evidence type="ECO:0000256" key="11">
    <source>
        <dbReference type="RuleBase" id="RU363010"/>
    </source>
</evidence>
<evidence type="ECO:0000256" key="1">
    <source>
        <dbReference type="ARBA" id="ARBA00002689"/>
    </source>
</evidence>
<feature type="region of interest" description="Disordered" evidence="12">
    <location>
        <begin position="54"/>
        <end position="81"/>
    </location>
</feature>
<dbReference type="GO" id="GO:0061617">
    <property type="term" value="C:MICOS complex"/>
    <property type="evidence" value="ECO:0007669"/>
    <property type="project" value="UniProtKB-UniRule"/>
</dbReference>
<dbReference type="AlphaFoldDB" id="A0A2I2FTP0"/>
<dbReference type="RefSeq" id="XP_024699312.1">
    <property type="nucleotide sequence ID" value="XM_024853827.1"/>
</dbReference>
<reference evidence="13 14" key="1">
    <citation type="submission" date="2016-12" db="EMBL/GenBank/DDBJ databases">
        <title>The genomes of Aspergillus section Nigri reveals drivers in fungal speciation.</title>
        <authorList>
            <consortium name="DOE Joint Genome Institute"/>
            <person name="Vesth T.C."/>
            <person name="Nybo J."/>
            <person name="Theobald S."/>
            <person name="Brandl J."/>
            <person name="Frisvad J.C."/>
            <person name="Nielsen K.F."/>
            <person name="Lyhne E.K."/>
            <person name="Kogle M.E."/>
            <person name="Kuo A."/>
            <person name="Riley R."/>
            <person name="Clum A."/>
            <person name="Nolan M."/>
            <person name="Lipzen A."/>
            <person name="Salamov A."/>
            <person name="Henrissat B."/>
            <person name="Wiebenga A."/>
            <person name="De Vries R.P."/>
            <person name="Grigoriev I.V."/>
            <person name="Mortensen U.H."/>
            <person name="Andersen M.R."/>
            <person name="Baker S.E."/>
        </authorList>
    </citation>
    <scope>NUCLEOTIDE SEQUENCE [LARGE SCALE GENOMIC DNA]</scope>
    <source>
        <strain evidence="13 14">IBT 23096</strain>
    </source>
</reference>
<evidence type="ECO:0000256" key="6">
    <source>
        <dbReference type="ARBA" id="ARBA00022989"/>
    </source>
</evidence>
<dbReference type="OrthoDB" id="4037694at2759"/>
<dbReference type="VEuPathDB" id="FungiDB:P170DRAFT_480954"/>
<accession>A0A2I2FTP0</accession>
<comment type="function">
    <text evidence="1 11">Component of the MICOS complex, a large protein complex of the mitochondrial inner membrane that plays crucial roles in the maintenance of crista junctions, inner membrane architecture, and formation of contact sites to the outer membrane.</text>
</comment>
<comment type="caution">
    <text evidence="13">The sequence shown here is derived from an EMBL/GenBank/DDBJ whole genome shotgun (WGS) entry which is preliminary data.</text>
</comment>
<name>A0A2I2FTP0_9EURO</name>
<evidence type="ECO:0000256" key="9">
    <source>
        <dbReference type="ARBA" id="ARBA00032159"/>
    </source>
</evidence>
<keyword evidence="5" id="KW-0812">Transmembrane</keyword>
<evidence type="ECO:0000256" key="12">
    <source>
        <dbReference type="SAM" id="MobiDB-lite"/>
    </source>
</evidence>
<comment type="similarity">
    <text evidence="3 11">Belongs to the MICOS complex subunit Mic12 family.</text>
</comment>
<dbReference type="GO" id="GO:0042407">
    <property type="term" value="P:cristae formation"/>
    <property type="evidence" value="ECO:0007669"/>
    <property type="project" value="InterPro"/>
</dbReference>
<evidence type="ECO:0000256" key="8">
    <source>
        <dbReference type="ARBA" id="ARBA00023136"/>
    </source>
</evidence>
<evidence type="ECO:0000256" key="5">
    <source>
        <dbReference type="ARBA" id="ARBA00022692"/>
    </source>
</evidence>
<evidence type="ECO:0000256" key="4">
    <source>
        <dbReference type="ARBA" id="ARBA00018170"/>
    </source>
</evidence>
<evidence type="ECO:0000256" key="10">
    <source>
        <dbReference type="ARBA" id="ARBA00032985"/>
    </source>
</evidence>
<comment type="subunit">
    <text evidence="11">Component of the mitochondrial contact site and cristae organizing system (MICOS) complex.</text>
</comment>
<dbReference type="Proteomes" id="UP000234275">
    <property type="component" value="Unassembled WGS sequence"/>
</dbReference>
<dbReference type="EMBL" id="MSFO01000010">
    <property type="protein sequence ID" value="PLB44010.1"/>
    <property type="molecule type" value="Genomic_DNA"/>
</dbReference>
<evidence type="ECO:0000256" key="2">
    <source>
        <dbReference type="ARBA" id="ARBA00004370"/>
    </source>
</evidence>
<evidence type="ECO:0000256" key="3">
    <source>
        <dbReference type="ARBA" id="ARBA00009188"/>
    </source>
</evidence>
<protein>
    <recommendedName>
        <fullName evidence="4 11">MICOS complex subunit MIC12</fullName>
    </recommendedName>
    <alternativeName>
        <fullName evidence="10 11">Altered inheritance of mitochondria protein 5, mitochondrial</fullName>
    </alternativeName>
    <alternativeName>
        <fullName evidence="9 11">Found in mitochondrial proteome protein 51</fullName>
    </alternativeName>
</protein>
<dbReference type="InterPro" id="IPR031463">
    <property type="entry name" value="Mic12"/>
</dbReference>
<evidence type="ECO:0000256" key="7">
    <source>
        <dbReference type="ARBA" id="ARBA00023128"/>
    </source>
</evidence>
<comment type="subcellular location">
    <subcellularLocation>
        <location evidence="2">Membrane</location>
    </subcellularLocation>
    <subcellularLocation>
        <location evidence="11">Mitochondrion inner membrane</location>
        <topology evidence="11">Single-pass membrane protein</topology>
    </subcellularLocation>
</comment>
<keyword evidence="11" id="KW-0999">Mitochondrion inner membrane</keyword>
<dbReference type="GeneID" id="36561525"/>